<dbReference type="Pfam" id="PF00512">
    <property type="entry name" value="HisKA"/>
    <property type="match status" value="1"/>
</dbReference>
<dbReference type="RefSeq" id="WP_123191116.1">
    <property type="nucleotide sequence ID" value="NZ_QICD01000001.1"/>
</dbReference>
<keyword evidence="10" id="KW-0472">Membrane</keyword>
<proteinExistence type="predicted"/>
<dbReference type="SUPFAM" id="SSF47384">
    <property type="entry name" value="Homodimeric domain of signal transducing histidine kinase"/>
    <property type="match status" value="1"/>
</dbReference>
<dbReference type="GO" id="GO:0005886">
    <property type="term" value="C:plasma membrane"/>
    <property type="evidence" value="ECO:0007669"/>
    <property type="project" value="UniProtKB-SubCell"/>
</dbReference>
<dbReference type="EMBL" id="QICD01000001">
    <property type="protein sequence ID" value="RNL49039.1"/>
    <property type="molecule type" value="Genomic_DNA"/>
</dbReference>
<evidence type="ECO:0000256" key="6">
    <source>
        <dbReference type="ARBA" id="ARBA00022777"/>
    </source>
</evidence>
<dbReference type="CDD" id="cd00082">
    <property type="entry name" value="HisKA"/>
    <property type="match status" value="1"/>
</dbReference>
<dbReference type="FunFam" id="1.10.287.130:FF:000001">
    <property type="entry name" value="Two-component sensor histidine kinase"/>
    <property type="match status" value="1"/>
</dbReference>
<dbReference type="SUPFAM" id="SSF55874">
    <property type="entry name" value="ATPase domain of HSP90 chaperone/DNA topoisomerase II/histidine kinase"/>
    <property type="match status" value="1"/>
</dbReference>
<dbReference type="InterPro" id="IPR004358">
    <property type="entry name" value="Sig_transdc_His_kin-like_C"/>
</dbReference>
<feature type="transmembrane region" description="Helical" evidence="10">
    <location>
        <begin position="19"/>
        <end position="40"/>
    </location>
</feature>
<feature type="transmembrane region" description="Helical" evidence="10">
    <location>
        <begin position="163"/>
        <end position="181"/>
    </location>
</feature>
<name>A0A3N0BKS4_9ACTN</name>
<reference evidence="13" key="1">
    <citation type="submission" date="2018-05" db="EMBL/GenBank/DDBJ databases">
        <title>Genome Sequencing of selected type strains of the family Eggerthellaceae.</title>
        <authorList>
            <person name="Danylec N."/>
            <person name="Stoll D.A."/>
            <person name="Doetsch A."/>
            <person name="Huch M."/>
        </authorList>
    </citation>
    <scope>NUCLEOTIDE SEQUENCE [LARGE SCALE GENOMIC DNA]</scope>
    <source>
        <strain evidence="13">DSM 16106</strain>
    </source>
</reference>
<dbReference type="InterPro" id="IPR005467">
    <property type="entry name" value="His_kinase_dom"/>
</dbReference>
<feature type="coiled-coil region" evidence="9">
    <location>
        <begin position="210"/>
        <end position="244"/>
    </location>
</feature>
<dbReference type="GO" id="GO:0016036">
    <property type="term" value="P:cellular response to phosphate starvation"/>
    <property type="evidence" value="ECO:0007669"/>
    <property type="project" value="TreeGrafter"/>
</dbReference>
<evidence type="ECO:0000256" key="10">
    <source>
        <dbReference type="SAM" id="Phobius"/>
    </source>
</evidence>
<dbReference type="CDD" id="cd00075">
    <property type="entry name" value="HATPase"/>
    <property type="match status" value="1"/>
</dbReference>
<accession>A0A3N0BKS4</accession>
<evidence type="ECO:0000256" key="4">
    <source>
        <dbReference type="ARBA" id="ARBA00022553"/>
    </source>
</evidence>
<sequence length="489" mass="53304">MSPTHFTVKSLSGKIFSSVLAFTLGIILVLAVVMTTIYYLSYEHDAEAEIAANAQNAATYLNATPTSANLPALKEQFSGLTRYTLIGADGTVLFDSAADTAHMDNHADRPEVQEAAKSGEAVTMRYSETLGTDTVYAAVKLDDGTFVRLSETRHSLLSFLGDMLMPVLVALVIAVALVFLLSKELTKRIMKPIDALDFSSPLENEIYEEMDPLLIRIDEQQRQLKQQNRELAEAENMRRDFSSNVSHEMKTPLQVISGYAELMKNDMVQPADRQKFAALIYDEAQAMRSLINDVLTLSKLDESAFGKEGASVIDLHGVAQRVAGRLSSFAADQNVSVRVEGGRACIAGSETLAEEMLYNLIENGIRYNHDGGKVTMSVGLEMTKASRCAERASRAESPSQRCAAGEGQPSVQKQAVVRVSDTGPGIPEEMHDKIFERFFRVDKSRSKETGGTGLGLAIVKHAVIHHGGTITVESAEGKGTTFVLRFPAE</sequence>
<dbReference type="SMART" id="SM00388">
    <property type="entry name" value="HisKA"/>
    <property type="match status" value="1"/>
</dbReference>
<organism evidence="12 13">
    <name type="scientific">Paraeggerthella hongkongensis</name>
    <dbReference type="NCBI Taxonomy" id="230658"/>
    <lineage>
        <taxon>Bacteria</taxon>
        <taxon>Bacillati</taxon>
        <taxon>Actinomycetota</taxon>
        <taxon>Coriobacteriia</taxon>
        <taxon>Eggerthellales</taxon>
        <taxon>Eggerthellaceae</taxon>
        <taxon>Paraeggerthella</taxon>
    </lineage>
</organism>
<evidence type="ECO:0000256" key="9">
    <source>
        <dbReference type="SAM" id="Coils"/>
    </source>
</evidence>
<evidence type="ECO:0000259" key="11">
    <source>
        <dbReference type="PROSITE" id="PS50109"/>
    </source>
</evidence>
<dbReference type="Gene3D" id="3.30.565.10">
    <property type="entry name" value="Histidine kinase-like ATPase, C-terminal domain"/>
    <property type="match status" value="1"/>
</dbReference>
<evidence type="ECO:0000256" key="7">
    <source>
        <dbReference type="ARBA" id="ARBA00023012"/>
    </source>
</evidence>
<keyword evidence="10" id="KW-0812">Transmembrane</keyword>
<dbReference type="InterPro" id="IPR050351">
    <property type="entry name" value="BphY/WalK/GraS-like"/>
</dbReference>
<dbReference type="AlphaFoldDB" id="A0A3N0BKS4"/>
<comment type="caution">
    <text evidence="12">The sequence shown here is derived from an EMBL/GenBank/DDBJ whole genome shotgun (WGS) entry which is preliminary data.</text>
</comment>
<dbReference type="Pfam" id="PF02518">
    <property type="entry name" value="HATPase_c"/>
    <property type="match status" value="1"/>
</dbReference>
<dbReference type="InterPro" id="IPR003594">
    <property type="entry name" value="HATPase_dom"/>
</dbReference>
<dbReference type="GO" id="GO:0004721">
    <property type="term" value="F:phosphoprotein phosphatase activity"/>
    <property type="evidence" value="ECO:0007669"/>
    <property type="project" value="TreeGrafter"/>
</dbReference>
<evidence type="ECO:0000256" key="3">
    <source>
        <dbReference type="ARBA" id="ARBA00012438"/>
    </source>
</evidence>
<keyword evidence="13" id="KW-1185">Reference proteome</keyword>
<dbReference type="OrthoDB" id="9813151at2"/>
<keyword evidence="5" id="KW-0808">Transferase</keyword>
<dbReference type="PROSITE" id="PS50109">
    <property type="entry name" value="HIS_KIN"/>
    <property type="match status" value="1"/>
</dbReference>
<dbReference type="Proteomes" id="UP000278632">
    <property type="component" value="Unassembled WGS sequence"/>
</dbReference>
<dbReference type="PANTHER" id="PTHR45453">
    <property type="entry name" value="PHOSPHATE REGULON SENSOR PROTEIN PHOR"/>
    <property type="match status" value="1"/>
</dbReference>
<keyword evidence="4" id="KW-0597">Phosphoprotein</keyword>
<dbReference type="SMART" id="SM00387">
    <property type="entry name" value="HATPase_c"/>
    <property type="match status" value="1"/>
</dbReference>
<keyword evidence="10" id="KW-1133">Transmembrane helix</keyword>
<evidence type="ECO:0000313" key="12">
    <source>
        <dbReference type="EMBL" id="RNL49039.1"/>
    </source>
</evidence>
<dbReference type="PANTHER" id="PTHR45453:SF1">
    <property type="entry name" value="PHOSPHATE REGULON SENSOR PROTEIN PHOR"/>
    <property type="match status" value="1"/>
</dbReference>
<dbReference type="InterPro" id="IPR036097">
    <property type="entry name" value="HisK_dim/P_sf"/>
</dbReference>
<evidence type="ECO:0000256" key="2">
    <source>
        <dbReference type="ARBA" id="ARBA00004236"/>
    </source>
</evidence>
<feature type="domain" description="Histidine kinase" evidence="11">
    <location>
        <begin position="244"/>
        <end position="489"/>
    </location>
</feature>
<keyword evidence="7" id="KW-0902">Two-component regulatory system</keyword>
<dbReference type="InterPro" id="IPR036890">
    <property type="entry name" value="HATPase_C_sf"/>
</dbReference>
<protein>
    <recommendedName>
        <fullName evidence="8">Sensor-like histidine kinase SenX3</fullName>
        <ecNumber evidence="3">2.7.13.3</ecNumber>
    </recommendedName>
</protein>
<dbReference type="Gene3D" id="1.10.287.130">
    <property type="match status" value="1"/>
</dbReference>
<comment type="catalytic activity">
    <reaction evidence="1">
        <text>ATP + protein L-histidine = ADP + protein N-phospho-L-histidine.</text>
        <dbReference type="EC" id="2.7.13.3"/>
    </reaction>
</comment>
<dbReference type="GO" id="GO:0000155">
    <property type="term" value="F:phosphorelay sensor kinase activity"/>
    <property type="evidence" value="ECO:0007669"/>
    <property type="project" value="InterPro"/>
</dbReference>
<gene>
    <name evidence="12" type="ORF">DMP08_00865</name>
</gene>
<evidence type="ECO:0000256" key="1">
    <source>
        <dbReference type="ARBA" id="ARBA00000085"/>
    </source>
</evidence>
<keyword evidence="9" id="KW-0175">Coiled coil</keyword>
<dbReference type="EC" id="2.7.13.3" evidence="3"/>
<evidence type="ECO:0000256" key="8">
    <source>
        <dbReference type="ARBA" id="ARBA00039401"/>
    </source>
</evidence>
<evidence type="ECO:0000313" key="13">
    <source>
        <dbReference type="Proteomes" id="UP000278632"/>
    </source>
</evidence>
<comment type="subcellular location">
    <subcellularLocation>
        <location evidence="2">Cell membrane</location>
    </subcellularLocation>
</comment>
<dbReference type="InterPro" id="IPR003661">
    <property type="entry name" value="HisK_dim/P_dom"/>
</dbReference>
<evidence type="ECO:0000256" key="5">
    <source>
        <dbReference type="ARBA" id="ARBA00022679"/>
    </source>
</evidence>
<keyword evidence="6 12" id="KW-0418">Kinase</keyword>
<dbReference type="PRINTS" id="PR00344">
    <property type="entry name" value="BCTRLSENSOR"/>
</dbReference>